<dbReference type="SUPFAM" id="SSF81442">
    <property type="entry name" value="Cytochrome c oxidase subunit I-like"/>
    <property type="match status" value="1"/>
</dbReference>
<accession>A0A9C6T7X6</accession>
<dbReference type="GeneID" id="127742956"/>
<keyword evidence="1" id="KW-0732">Signal</keyword>
<dbReference type="Gene3D" id="1.20.210.10">
    <property type="entry name" value="Cytochrome c oxidase-like, subunit I domain"/>
    <property type="match status" value="1"/>
</dbReference>
<dbReference type="InterPro" id="IPR000883">
    <property type="entry name" value="Cyt_C_Oxase_1"/>
</dbReference>
<dbReference type="Proteomes" id="UP000515211">
    <property type="component" value="Chromosome 10"/>
</dbReference>
<dbReference type="PANTHER" id="PTHR10422">
    <property type="entry name" value="CYTOCHROME C OXIDASE SUBUNIT 1"/>
    <property type="match status" value="1"/>
</dbReference>
<reference evidence="3" key="2">
    <citation type="submission" date="2025-08" db="UniProtKB">
        <authorList>
            <consortium name="RefSeq"/>
        </authorList>
    </citation>
    <scope>IDENTIFICATION</scope>
    <source>
        <tissue evidence="3">Whole plant</tissue>
    </source>
</reference>
<keyword evidence="2" id="KW-1185">Reference proteome</keyword>
<evidence type="ECO:0000256" key="1">
    <source>
        <dbReference type="SAM" id="SignalP"/>
    </source>
</evidence>
<dbReference type="PANTHER" id="PTHR10422:SF18">
    <property type="entry name" value="CYTOCHROME C OXIDASE SUBUNIT 1"/>
    <property type="match status" value="1"/>
</dbReference>
<dbReference type="RefSeq" id="XP_052111596.1">
    <property type="nucleotide sequence ID" value="XM_052255636.1"/>
</dbReference>
<organism evidence="2 3">
    <name type="scientific">Arachis duranensis</name>
    <name type="common">Wild peanut</name>
    <dbReference type="NCBI Taxonomy" id="130453"/>
    <lineage>
        <taxon>Eukaryota</taxon>
        <taxon>Viridiplantae</taxon>
        <taxon>Streptophyta</taxon>
        <taxon>Embryophyta</taxon>
        <taxon>Tracheophyta</taxon>
        <taxon>Spermatophyta</taxon>
        <taxon>Magnoliopsida</taxon>
        <taxon>eudicotyledons</taxon>
        <taxon>Gunneridae</taxon>
        <taxon>Pentapetalae</taxon>
        <taxon>rosids</taxon>
        <taxon>fabids</taxon>
        <taxon>Fabales</taxon>
        <taxon>Fabaceae</taxon>
        <taxon>Papilionoideae</taxon>
        <taxon>50 kb inversion clade</taxon>
        <taxon>dalbergioids sensu lato</taxon>
        <taxon>Dalbergieae</taxon>
        <taxon>Pterocarpus clade</taxon>
        <taxon>Arachis</taxon>
    </lineage>
</organism>
<dbReference type="GO" id="GO:0006123">
    <property type="term" value="P:mitochondrial electron transport, cytochrome c to oxygen"/>
    <property type="evidence" value="ECO:0007669"/>
    <property type="project" value="TreeGrafter"/>
</dbReference>
<feature type="chain" id="PRO_5038569822" evidence="1">
    <location>
        <begin position="22"/>
        <end position="124"/>
    </location>
</feature>
<dbReference type="GO" id="GO:0020037">
    <property type="term" value="F:heme binding"/>
    <property type="evidence" value="ECO:0007669"/>
    <property type="project" value="InterPro"/>
</dbReference>
<dbReference type="GO" id="GO:0015990">
    <property type="term" value="P:electron transport coupled proton transport"/>
    <property type="evidence" value="ECO:0007669"/>
    <property type="project" value="TreeGrafter"/>
</dbReference>
<dbReference type="GO" id="GO:0005739">
    <property type="term" value="C:mitochondrion"/>
    <property type="evidence" value="ECO:0007669"/>
    <property type="project" value="GOC"/>
</dbReference>
<reference evidence="2" key="1">
    <citation type="journal article" date="2016" name="Nat. Genet.">
        <title>The genome sequences of Arachis duranensis and Arachis ipaensis, the diploid ancestors of cultivated peanut.</title>
        <authorList>
            <person name="Bertioli D.J."/>
            <person name="Cannon S.B."/>
            <person name="Froenicke L."/>
            <person name="Huang G."/>
            <person name="Farmer A.D."/>
            <person name="Cannon E.K."/>
            <person name="Liu X."/>
            <person name="Gao D."/>
            <person name="Clevenger J."/>
            <person name="Dash S."/>
            <person name="Ren L."/>
            <person name="Moretzsohn M.C."/>
            <person name="Shirasawa K."/>
            <person name="Huang W."/>
            <person name="Vidigal B."/>
            <person name="Abernathy B."/>
            <person name="Chu Y."/>
            <person name="Niederhuth C.E."/>
            <person name="Umale P."/>
            <person name="Araujo A.C."/>
            <person name="Kozik A."/>
            <person name="Kim K.D."/>
            <person name="Burow M.D."/>
            <person name="Varshney R.K."/>
            <person name="Wang X."/>
            <person name="Zhang X."/>
            <person name="Barkley N."/>
            <person name="Guimaraes P.M."/>
            <person name="Isobe S."/>
            <person name="Guo B."/>
            <person name="Liao B."/>
            <person name="Stalker H.T."/>
            <person name="Schmitz R.J."/>
            <person name="Scheffler B.E."/>
            <person name="Leal-Bertioli S.C."/>
            <person name="Xun X."/>
            <person name="Jackson S.A."/>
            <person name="Michelmore R."/>
            <person name="Ozias-Akins P."/>
        </authorList>
    </citation>
    <scope>NUCLEOTIDE SEQUENCE [LARGE SCALE GENOMIC DNA]</scope>
    <source>
        <strain evidence="2">cv. V14167</strain>
    </source>
</reference>
<gene>
    <name evidence="3" type="primary">LOC127742956</name>
</gene>
<evidence type="ECO:0000313" key="2">
    <source>
        <dbReference type="Proteomes" id="UP000515211"/>
    </source>
</evidence>
<dbReference type="InterPro" id="IPR036927">
    <property type="entry name" value="Cyt_c_oxase-like_su1_sf"/>
</dbReference>
<evidence type="ECO:0000313" key="3">
    <source>
        <dbReference type="RefSeq" id="XP_052111596.1"/>
    </source>
</evidence>
<dbReference type="AlphaFoldDB" id="A0A9C6T7X6"/>
<dbReference type="GO" id="GO:0004129">
    <property type="term" value="F:cytochrome-c oxidase activity"/>
    <property type="evidence" value="ECO:0007669"/>
    <property type="project" value="InterPro"/>
</dbReference>
<name>A0A9C6T7X6_ARADU</name>
<dbReference type="KEGG" id="adu:127742956"/>
<proteinExistence type="predicted"/>
<dbReference type="GO" id="GO:0016020">
    <property type="term" value="C:membrane"/>
    <property type="evidence" value="ECO:0007669"/>
    <property type="project" value="InterPro"/>
</dbReference>
<protein>
    <submittedName>
        <fullName evidence="3">Cytochrome c oxidase subunit 1-like</fullName>
    </submittedName>
</protein>
<feature type="signal peptide" evidence="1">
    <location>
        <begin position="1"/>
        <end position="21"/>
    </location>
</feature>
<sequence>MIRIGVFRFLVWAHHTFTVGSFDTHAYFTAGLHYLVGKIFGQTYLETLDYPYAYAGWNALSSFGSYISVARIRCLFIVVTITLSNGNNITKANIPWAVEQNSTTLEWPIQSPPAFHTYRELPAM</sequence>